<feature type="signal peptide" evidence="2">
    <location>
        <begin position="1"/>
        <end position="17"/>
    </location>
</feature>
<sequence>MFTKILIFPIFISLACFSMNDNLLYVITENETIRLNLSQVFIGNNIIYSTSQTNLKIIQPFNEYDKLELPEQTYPISFKPLLNINNKWMNQFAYLGENFISVNITYSNPQINLNTPEFRTILYIEKLDLTLNCFDFDYFKDDSFIIVCQKETQNLVYIYHKNGELINQIELENFLNVKSIQITNTLEYFYKLETNQFQSVLAIYKWNENQTILQLESIINNQTIHFLFPQQEFISLKINKYKIFNKNIIYFLDQTLGLFKYQNNQTTVIKTDKIISFDIDDENGFLIYLQTQKIIVYQHQHYIKTISLDSNIDEKAKVHISGQYVILHNTGYFSSFSIYSGYLLQKINSEGIITYLTSQHYLLTLSNEYSHFYLLNNGYLLLNTDDLETKNPLKFTIQGKDGHGSCNASIILQSIQENQEILISDYENKSIIIGSPFHQQELNLRISGPDQNYLCISNCSIQQIINYPFNLQFKDQIIYQNILKIDNTYYYLLQQLKNSNQLNINKCEIQSQFACSLQSIIQIKFDLNEDNFQSQLIDKNLYFVILENSQTISLQTTNSTIKQIVLEKSVKQLLFDHSSLYLIFDNQIHFYQNIIQSNDYILIDESFLNKCSYNIKLKPQKLYINSKRDTLIINNQDSLLITNLFNNFFIKFYLNLEIRETDFIAISDQTFILIKDNILFEYNYYQEVYLIHKLPTYSQQLFQPINAKQINNYLLIQTEQQEIFIYKFNTEAHNSLKIQIQLNIKNFNIQKQKILISPFTQDQHLFVLLYSSELILKKIHLNPIISYQLEYQNNNYIQEMTAVIKVYNRKQSLEIHQSIKQINTFTSIQLLEKELKDKNKLHLSKYQQKIPMVHKWYEGQVIDFIAESEIKDVVTIENLIEKTDDLLLNRLQFNNLISLNNVTKILQGAQSILLLNSQFQLTSLINLDVQPQYTCISTIQDKVFYYTLCNSLTDSYLHITKVDDGFPLGFLYQFEGFTKKIGSINKKIAFLSGDTLKIGDILFENGQFSIKNIIQINDNYLKLKTLFHAVDFDIIQSEGDEYIIQVLDISGIVAVLRGIYKENSYVVFNIKTFDTKELIKKNNYSILSDTSFIFIKNLYYSKSFIQNLSFLILTNNAGSYAIRIIYDDDGNPFLDFMIVQYGFWETQRFDIGNNLISISYKNENKVLIGVYKINFNQQYIEFEQFKIESGLQIDQTQQDPIFFFLKNKYLIVDTQNQIFQQYKINDYIYFIVKGAQDRQHINITAKNDFNSNQLNYIINYHIEEELSNTWWIVLVSVCGGAILIAVFFYLYKRMHPVKSVSSILLE</sequence>
<comment type="caution">
    <text evidence="3">The sequence shown here is derived from an EMBL/GenBank/DDBJ whole genome shotgun (WGS) entry which is preliminary data.</text>
</comment>
<feature type="transmembrane region" description="Helical" evidence="1">
    <location>
        <begin position="1270"/>
        <end position="1291"/>
    </location>
</feature>
<protein>
    <recommendedName>
        <fullName evidence="5">Transmembrane protein</fullName>
    </recommendedName>
</protein>
<dbReference type="Proteomes" id="UP000689195">
    <property type="component" value="Unassembled WGS sequence"/>
</dbReference>
<evidence type="ECO:0000313" key="4">
    <source>
        <dbReference type="Proteomes" id="UP000689195"/>
    </source>
</evidence>
<accession>A0A8S1XYD1</accession>
<organism evidence="3 4">
    <name type="scientific">Paramecium pentaurelia</name>
    <dbReference type="NCBI Taxonomy" id="43138"/>
    <lineage>
        <taxon>Eukaryota</taxon>
        <taxon>Sar</taxon>
        <taxon>Alveolata</taxon>
        <taxon>Ciliophora</taxon>
        <taxon>Intramacronucleata</taxon>
        <taxon>Oligohymenophorea</taxon>
        <taxon>Peniculida</taxon>
        <taxon>Parameciidae</taxon>
        <taxon>Paramecium</taxon>
    </lineage>
</organism>
<reference evidence="3" key="1">
    <citation type="submission" date="2021-01" db="EMBL/GenBank/DDBJ databases">
        <authorList>
            <consortium name="Genoscope - CEA"/>
            <person name="William W."/>
        </authorList>
    </citation>
    <scope>NUCLEOTIDE SEQUENCE</scope>
</reference>
<evidence type="ECO:0008006" key="5">
    <source>
        <dbReference type="Google" id="ProtNLM"/>
    </source>
</evidence>
<name>A0A8S1XYD1_9CILI</name>
<keyword evidence="1" id="KW-1133">Transmembrane helix</keyword>
<evidence type="ECO:0000256" key="2">
    <source>
        <dbReference type="SAM" id="SignalP"/>
    </source>
</evidence>
<feature type="chain" id="PRO_5035920497" description="Transmembrane protein" evidence="2">
    <location>
        <begin position="18"/>
        <end position="1306"/>
    </location>
</feature>
<evidence type="ECO:0000256" key="1">
    <source>
        <dbReference type="SAM" id="Phobius"/>
    </source>
</evidence>
<dbReference type="OrthoDB" id="295799at2759"/>
<gene>
    <name evidence="3" type="ORF">PPENT_87.1.T1440109</name>
</gene>
<keyword evidence="4" id="KW-1185">Reference proteome</keyword>
<keyword evidence="2" id="KW-0732">Signal</keyword>
<keyword evidence="1" id="KW-0472">Membrane</keyword>
<evidence type="ECO:0000313" key="3">
    <source>
        <dbReference type="EMBL" id="CAD8206589.1"/>
    </source>
</evidence>
<dbReference type="PROSITE" id="PS51257">
    <property type="entry name" value="PROKAR_LIPOPROTEIN"/>
    <property type="match status" value="1"/>
</dbReference>
<proteinExistence type="predicted"/>
<dbReference type="EMBL" id="CAJJDO010000144">
    <property type="protein sequence ID" value="CAD8206589.1"/>
    <property type="molecule type" value="Genomic_DNA"/>
</dbReference>
<keyword evidence="1" id="KW-0812">Transmembrane</keyword>